<dbReference type="InterPro" id="IPR036056">
    <property type="entry name" value="Fibrinogen-like_C"/>
</dbReference>
<dbReference type="InterPro" id="IPR002181">
    <property type="entry name" value="Fibrinogen_a/b/g_C_dom"/>
</dbReference>
<dbReference type="NCBIfam" id="NF040941">
    <property type="entry name" value="GGGWT_bact"/>
    <property type="match status" value="1"/>
</dbReference>
<reference evidence="4" key="1">
    <citation type="journal article" date="2001" name="J. Biol. Chem.">
        <title>Cloning and characterization of novel ficolins from the solitary ascidian, Halocynthia roretzi.</title>
        <authorList>
            <person name="Kenjo A."/>
            <person name="Takahashi M."/>
            <person name="Matsushita M."/>
            <person name="Endo Y."/>
            <person name="Nakata M."/>
            <person name="Mizuochi T."/>
            <person name="Fujita T."/>
        </authorList>
    </citation>
    <scope>NUCLEOTIDE SEQUENCE</scope>
</reference>
<feature type="signal peptide" evidence="2">
    <location>
        <begin position="1"/>
        <end position="21"/>
    </location>
</feature>
<evidence type="ECO:0000256" key="1">
    <source>
        <dbReference type="ARBA" id="ARBA00023157"/>
    </source>
</evidence>
<dbReference type="PROSITE" id="PS00514">
    <property type="entry name" value="FIBRINOGEN_C_1"/>
    <property type="match status" value="1"/>
</dbReference>
<dbReference type="InterPro" id="IPR014716">
    <property type="entry name" value="Fibrinogen_a/b/g_C_1"/>
</dbReference>
<feature type="domain" description="Fibrinogen C-terminal" evidence="3">
    <location>
        <begin position="130"/>
        <end position="355"/>
    </location>
</feature>
<dbReference type="InterPro" id="IPR050373">
    <property type="entry name" value="Fibrinogen_C-term_domain"/>
</dbReference>
<gene>
    <name evidence="4" type="primary">AsFCN3</name>
</gene>
<keyword evidence="1" id="KW-1015">Disulfide bond</keyword>
<evidence type="ECO:0000256" key="2">
    <source>
        <dbReference type="SAM" id="SignalP"/>
    </source>
</evidence>
<accession>Q95P98</accession>
<dbReference type="GO" id="GO:0005615">
    <property type="term" value="C:extracellular space"/>
    <property type="evidence" value="ECO:0007669"/>
    <property type="project" value="TreeGrafter"/>
</dbReference>
<dbReference type="InterPro" id="IPR020837">
    <property type="entry name" value="Fibrinogen_CS"/>
</dbReference>
<dbReference type="Gene3D" id="3.90.215.10">
    <property type="entry name" value="Gamma Fibrinogen, chain A, domain 1"/>
    <property type="match status" value="1"/>
</dbReference>
<name>Q95P98_HALRO</name>
<feature type="chain" id="PRO_5004321623" evidence="2">
    <location>
        <begin position="22"/>
        <end position="356"/>
    </location>
</feature>
<keyword evidence="2" id="KW-0732">Signal</keyword>
<dbReference type="SUPFAM" id="SSF56496">
    <property type="entry name" value="Fibrinogen C-terminal domain-like"/>
    <property type="match status" value="1"/>
</dbReference>
<sequence length="356" mass="40523" precursor="true">MNPSVTIAIFCFVAFLQHTTAHKQDFCIVMQKVMCQYCSAEGVTGNGSQNNEVPDGCRGIAGPQGPPGEVNYTLVEEKMKKINRAFEQRLEMEIEKKFKIFSIKSERQIEMHSTEIKLLENKITELESRWHKRINSTGCEKVSKYGAISWKGTGGIFNIYPDNPQESIEVYCDLTSDGGGWTVFQRRMDGSVDFYRGWNEYVNGFGEKDKEFWLGLETIHQLTKNGSYELRVDIGDWEGERRYAQYGSFSIAGSNDNYRLTVGEYSGTAGDSMTPRSNGQQFSTKDRDNDGWAAGHCAIDWSGAWWYGICHYSNLNGIYLVGGTGATPKNVAWYHWGNNHVYSFKFTEIKFRKKQK</sequence>
<proteinExistence type="evidence at transcript level"/>
<dbReference type="SMART" id="SM00186">
    <property type="entry name" value="FBG"/>
    <property type="match status" value="1"/>
</dbReference>
<dbReference type="FunFam" id="3.90.215.10:FF:000001">
    <property type="entry name" value="Tenascin isoform 1"/>
    <property type="match status" value="1"/>
</dbReference>
<evidence type="ECO:0000259" key="3">
    <source>
        <dbReference type="PROSITE" id="PS51406"/>
    </source>
</evidence>
<dbReference type="PROSITE" id="PS51406">
    <property type="entry name" value="FIBRINOGEN_C_2"/>
    <property type="match status" value="1"/>
</dbReference>
<protein>
    <submittedName>
        <fullName evidence="4">Ficolin 3</fullName>
    </submittedName>
</protein>
<organism evidence="4">
    <name type="scientific">Halocynthia roretzi</name>
    <name type="common">Sea squirt</name>
    <name type="synonym">Cynthia roretzi</name>
    <dbReference type="NCBI Taxonomy" id="7729"/>
    <lineage>
        <taxon>Eukaryota</taxon>
        <taxon>Metazoa</taxon>
        <taxon>Chordata</taxon>
        <taxon>Tunicata</taxon>
        <taxon>Ascidiacea</taxon>
        <taxon>Stolidobranchia</taxon>
        <taxon>Pyuridae</taxon>
        <taxon>Halocynthia</taxon>
    </lineage>
</organism>
<dbReference type="AlphaFoldDB" id="Q95P98"/>
<evidence type="ECO:0000313" key="4">
    <source>
        <dbReference type="EMBL" id="BAB60706.1"/>
    </source>
</evidence>
<dbReference type="CDD" id="cd00087">
    <property type="entry name" value="FReD"/>
    <property type="match status" value="1"/>
</dbReference>
<dbReference type="PANTHER" id="PTHR19143">
    <property type="entry name" value="FIBRINOGEN/TENASCIN/ANGIOPOEITIN"/>
    <property type="match status" value="1"/>
</dbReference>
<dbReference type="Pfam" id="PF00147">
    <property type="entry name" value="Fibrinogen_C"/>
    <property type="match status" value="1"/>
</dbReference>
<dbReference type="EMBL" id="AB049621">
    <property type="protein sequence ID" value="BAB60706.1"/>
    <property type="molecule type" value="mRNA"/>
</dbReference>